<feature type="compositionally biased region" description="Polar residues" evidence="1">
    <location>
        <begin position="33"/>
        <end position="43"/>
    </location>
</feature>
<dbReference type="AlphaFoldDB" id="A0A5J4WGX1"/>
<dbReference type="EMBL" id="SNRW01002053">
    <property type="protein sequence ID" value="KAA6394068.1"/>
    <property type="molecule type" value="Genomic_DNA"/>
</dbReference>
<dbReference type="Proteomes" id="UP000324800">
    <property type="component" value="Unassembled WGS sequence"/>
</dbReference>
<feature type="compositionally biased region" description="Basic and acidic residues" evidence="1">
    <location>
        <begin position="1"/>
        <end position="12"/>
    </location>
</feature>
<evidence type="ECO:0000256" key="1">
    <source>
        <dbReference type="SAM" id="MobiDB-lite"/>
    </source>
</evidence>
<protein>
    <submittedName>
        <fullName evidence="2">Uncharacterized protein</fullName>
    </submittedName>
</protein>
<proteinExistence type="predicted"/>
<accession>A0A5J4WGX1</accession>
<organism evidence="2 3">
    <name type="scientific">Streblomastix strix</name>
    <dbReference type="NCBI Taxonomy" id="222440"/>
    <lineage>
        <taxon>Eukaryota</taxon>
        <taxon>Metamonada</taxon>
        <taxon>Preaxostyla</taxon>
        <taxon>Oxymonadida</taxon>
        <taxon>Streblomastigidae</taxon>
        <taxon>Streblomastix</taxon>
    </lineage>
</organism>
<feature type="compositionally biased region" description="Basic residues" evidence="1">
    <location>
        <begin position="61"/>
        <end position="77"/>
    </location>
</feature>
<reference evidence="2 3" key="1">
    <citation type="submission" date="2019-03" db="EMBL/GenBank/DDBJ databases">
        <title>Single cell metagenomics reveals metabolic interactions within the superorganism composed of flagellate Streblomastix strix and complex community of Bacteroidetes bacteria on its surface.</title>
        <authorList>
            <person name="Treitli S.C."/>
            <person name="Kolisko M."/>
            <person name="Husnik F."/>
            <person name="Keeling P."/>
            <person name="Hampl V."/>
        </authorList>
    </citation>
    <scope>NUCLEOTIDE SEQUENCE [LARGE SCALE GENOMIC DNA]</scope>
    <source>
        <strain evidence="2">ST1C</strain>
    </source>
</reference>
<feature type="region of interest" description="Disordered" evidence="1">
    <location>
        <begin position="1"/>
        <end position="98"/>
    </location>
</feature>
<gene>
    <name evidence="2" type="ORF">EZS28_010401</name>
</gene>
<evidence type="ECO:0000313" key="2">
    <source>
        <dbReference type="EMBL" id="KAA6394068.1"/>
    </source>
</evidence>
<sequence>MMRLTNDHETRRKTGQIKSVPDISIQNPEARANSYTLNHSIPQLEQRKKTEDAPVSEVKSTKHSKGNKTSARSKKQKQGSNSEFWIEIKSESKTDQPEQLDLLMKKERRKEGRAEILRTAKQTRKIEKYQTGMEDRQQDF</sequence>
<feature type="compositionally biased region" description="Basic and acidic residues" evidence="1">
    <location>
        <begin position="86"/>
        <end position="96"/>
    </location>
</feature>
<evidence type="ECO:0000313" key="3">
    <source>
        <dbReference type="Proteomes" id="UP000324800"/>
    </source>
</evidence>
<name>A0A5J4WGX1_9EUKA</name>
<comment type="caution">
    <text evidence="2">The sequence shown here is derived from an EMBL/GenBank/DDBJ whole genome shotgun (WGS) entry which is preliminary data.</text>
</comment>